<keyword evidence="3" id="KW-1185">Reference proteome</keyword>
<comment type="caution">
    <text evidence="2">The sequence shown here is derived from an EMBL/GenBank/DDBJ whole genome shotgun (WGS) entry which is preliminary data.</text>
</comment>
<reference evidence="2" key="1">
    <citation type="submission" date="2022-07" db="EMBL/GenBank/DDBJ databases">
        <authorList>
            <person name="Macas J."/>
            <person name="Novak P."/>
            <person name="Neumann P."/>
        </authorList>
    </citation>
    <scope>NUCLEOTIDE SEQUENCE</scope>
</reference>
<feature type="region of interest" description="Disordered" evidence="1">
    <location>
        <begin position="32"/>
        <end position="55"/>
    </location>
</feature>
<evidence type="ECO:0000313" key="3">
    <source>
        <dbReference type="Proteomes" id="UP001152484"/>
    </source>
</evidence>
<accession>A0A9P0ZI36</accession>
<dbReference type="EMBL" id="CAMAPE010000038">
    <property type="protein sequence ID" value="CAH9100968.1"/>
    <property type="molecule type" value="Genomic_DNA"/>
</dbReference>
<name>A0A9P0ZI36_CUSEU</name>
<organism evidence="2 3">
    <name type="scientific">Cuscuta europaea</name>
    <name type="common">European dodder</name>
    <dbReference type="NCBI Taxonomy" id="41803"/>
    <lineage>
        <taxon>Eukaryota</taxon>
        <taxon>Viridiplantae</taxon>
        <taxon>Streptophyta</taxon>
        <taxon>Embryophyta</taxon>
        <taxon>Tracheophyta</taxon>
        <taxon>Spermatophyta</taxon>
        <taxon>Magnoliopsida</taxon>
        <taxon>eudicotyledons</taxon>
        <taxon>Gunneridae</taxon>
        <taxon>Pentapetalae</taxon>
        <taxon>asterids</taxon>
        <taxon>lamiids</taxon>
        <taxon>Solanales</taxon>
        <taxon>Convolvulaceae</taxon>
        <taxon>Cuscuteae</taxon>
        <taxon>Cuscuta</taxon>
        <taxon>Cuscuta subgen. Cuscuta</taxon>
    </lineage>
</organism>
<gene>
    <name evidence="2" type="ORF">CEURO_LOCUS15182</name>
</gene>
<dbReference type="AlphaFoldDB" id="A0A9P0ZI36"/>
<proteinExistence type="predicted"/>
<protein>
    <submittedName>
        <fullName evidence="2">Uncharacterized protein</fullName>
    </submittedName>
</protein>
<sequence length="149" mass="16796">MKAIAESEGKSYDEEDTELFCKVVSKYRGRRYGTGSEAESLESVDGPSRGPTQEKIDRRIREEVEARFARHQQEVQAQMAPQMASMSGAFMAFMEQVRSSNPLIPLLDFHSFRTPTPVRMNVLNGDSNEVRMDNIFDEMGGNGVVEARL</sequence>
<evidence type="ECO:0000313" key="2">
    <source>
        <dbReference type="EMBL" id="CAH9100968.1"/>
    </source>
</evidence>
<evidence type="ECO:0000256" key="1">
    <source>
        <dbReference type="SAM" id="MobiDB-lite"/>
    </source>
</evidence>
<dbReference type="Proteomes" id="UP001152484">
    <property type="component" value="Unassembled WGS sequence"/>
</dbReference>